<dbReference type="EMBL" id="BBYQ01000065">
    <property type="protein sequence ID" value="GAP29831.1"/>
    <property type="molecule type" value="Genomic_DNA"/>
</dbReference>
<evidence type="ECO:0008006" key="3">
    <source>
        <dbReference type="Google" id="ProtNLM"/>
    </source>
</evidence>
<gene>
    <name evidence="1" type="ORF">NSK11_contig00065-0013</name>
</gene>
<organism evidence="1 2">
    <name type="scientific">Nocardia seriolae</name>
    <dbReference type="NCBI Taxonomy" id="37332"/>
    <lineage>
        <taxon>Bacteria</taxon>
        <taxon>Bacillati</taxon>
        <taxon>Actinomycetota</taxon>
        <taxon>Actinomycetes</taxon>
        <taxon>Mycobacteriales</taxon>
        <taxon>Nocardiaceae</taxon>
        <taxon>Nocardia</taxon>
    </lineage>
</organism>
<evidence type="ECO:0000313" key="1">
    <source>
        <dbReference type="EMBL" id="GAP29831.1"/>
    </source>
</evidence>
<dbReference type="Proteomes" id="UP000037179">
    <property type="component" value="Unassembled WGS sequence"/>
</dbReference>
<protein>
    <recommendedName>
        <fullName evidence="3">SMI1/KNR4 family protein</fullName>
    </recommendedName>
</protein>
<reference evidence="2" key="1">
    <citation type="submission" date="2015-07" db="EMBL/GenBank/DDBJ databases">
        <title>Nocardia seriolae U-1 whole genome shotgun sequence.</title>
        <authorList>
            <person name="Imajoh M."/>
            <person name="Fukumoto Y."/>
            <person name="Sukeda M."/>
            <person name="Yamane J."/>
            <person name="Yamasaki K."/>
            <person name="Shimizu M."/>
            <person name="Ohnishi K."/>
            <person name="Oshima S."/>
        </authorList>
    </citation>
    <scope>NUCLEOTIDE SEQUENCE [LARGE SCALE GENOMIC DNA]</scope>
    <source>
        <strain evidence="2">U-1</strain>
    </source>
</reference>
<proteinExistence type="predicted"/>
<evidence type="ECO:0000313" key="2">
    <source>
        <dbReference type="Proteomes" id="UP000037179"/>
    </source>
</evidence>
<accession>A0ABC9YXM0</accession>
<keyword evidence="2" id="KW-1185">Reference proteome</keyword>
<dbReference type="AlphaFoldDB" id="A0ABC9YXM0"/>
<comment type="caution">
    <text evidence="1">The sequence shown here is derived from an EMBL/GenBank/DDBJ whole genome shotgun (WGS) entry which is preliminary data.</text>
</comment>
<reference evidence="1 2" key="2">
    <citation type="journal article" date="2016" name="Genome Announc.">
        <title>Draft Genome Sequence of Erythromycin- and Oxytetracycline-Sensitive Nocardia seriolae Strain U-1 (NBRC 110359).</title>
        <authorList>
            <person name="Imajoh M."/>
            <person name="Sukeda M."/>
            <person name="Shimizu M."/>
            <person name="Yamane J."/>
            <person name="Ohnishi K."/>
            <person name="Oshima S."/>
        </authorList>
    </citation>
    <scope>NUCLEOTIDE SEQUENCE [LARGE SCALE GENOMIC DNA]</scope>
    <source>
        <strain evidence="1 2">U-1</strain>
    </source>
</reference>
<sequence>MVGASDSQIDGWANAQNVSIVPVAVREVLRLIGMQSSLWLSGSLFGVKSLGPGSKRAALATLRAFGDSMADSSGMLVLVDHQSYLFYAIDGADLNELDPPVWAISEGGFAEQGWPSVTDWLDAIAPDVARTRERLAFQREQGWWIDPAWSPHIELD</sequence>
<name>A0ABC9YXM0_9NOCA</name>